<gene>
    <name evidence="1" type="ORF">WNY63_21330</name>
</gene>
<keyword evidence="2" id="KW-1185">Reference proteome</keyword>
<reference evidence="1 2" key="1">
    <citation type="submission" date="2024-03" db="EMBL/GenBank/DDBJ databases">
        <title>Community enrichment and isolation of bacterial strains for fucoidan degradation.</title>
        <authorList>
            <person name="Sichert A."/>
        </authorList>
    </citation>
    <scope>NUCLEOTIDE SEQUENCE [LARGE SCALE GENOMIC DNA]</scope>
    <source>
        <strain evidence="1 2">AS81</strain>
    </source>
</reference>
<comment type="caution">
    <text evidence="1">The sequence shown here is derived from an EMBL/GenBank/DDBJ whole genome shotgun (WGS) entry which is preliminary data.</text>
</comment>
<evidence type="ECO:0000313" key="1">
    <source>
        <dbReference type="EMBL" id="MEM5553252.1"/>
    </source>
</evidence>
<name>A0ABU9U891_9GAMM</name>
<dbReference type="Proteomes" id="UP001388366">
    <property type="component" value="Unassembled WGS sequence"/>
</dbReference>
<accession>A0ABU9U891</accession>
<protein>
    <submittedName>
        <fullName evidence="1">Uncharacterized protein</fullName>
    </submittedName>
</protein>
<proteinExistence type="predicted"/>
<dbReference type="RefSeq" id="WP_342884732.1">
    <property type="nucleotide sequence ID" value="NZ_JBBMQU010000079.1"/>
</dbReference>
<sequence length="168" mass="17779">MSNSIVITSSYKIVDQGAFKASLTEHLGSDANLQKNIKTKLDKVAEEAEQNKLEGSTTVSIDSIIKTVSSNAQDAIQLTVTDSTSTLTMSESFNMTLEVVVTDTLKTANGVDSKVSYTKSFPLNEPSVSGVTSVIAALNSFPEGKLFDKTLTSVEVKSDGTDVSSKAS</sequence>
<evidence type="ECO:0000313" key="2">
    <source>
        <dbReference type="Proteomes" id="UP001388366"/>
    </source>
</evidence>
<dbReference type="EMBL" id="JBBMQU010000079">
    <property type="protein sequence ID" value="MEM5553252.1"/>
    <property type="molecule type" value="Genomic_DNA"/>
</dbReference>
<organism evidence="1 2">
    <name type="scientific">Pseudoalteromonas neustonica</name>
    <dbReference type="NCBI Taxonomy" id="1840331"/>
    <lineage>
        <taxon>Bacteria</taxon>
        <taxon>Pseudomonadati</taxon>
        <taxon>Pseudomonadota</taxon>
        <taxon>Gammaproteobacteria</taxon>
        <taxon>Alteromonadales</taxon>
        <taxon>Pseudoalteromonadaceae</taxon>
        <taxon>Pseudoalteromonas</taxon>
    </lineage>
</organism>